<protein>
    <submittedName>
        <fullName evidence="1">Glycosyltransferase</fullName>
    </submittedName>
</protein>
<dbReference type="SUPFAM" id="SSF53756">
    <property type="entry name" value="UDP-Glycosyltransferase/glycogen phosphorylase"/>
    <property type="match status" value="1"/>
</dbReference>
<proteinExistence type="predicted"/>
<dbReference type="AlphaFoldDB" id="A0A5C8I1I1"/>
<dbReference type="OrthoDB" id="3287135at2"/>
<organism evidence="1 2">
    <name type="scientific">Microbacterium hatanonis</name>
    <dbReference type="NCBI Taxonomy" id="404366"/>
    <lineage>
        <taxon>Bacteria</taxon>
        <taxon>Bacillati</taxon>
        <taxon>Actinomycetota</taxon>
        <taxon>Actinomycetes</taxon>
        <taxon>Micrococcales</taxon>
        <taxon>Microbacteriaceae</taxon>
        <taxon>Microbacterium</taxon>
    </lineage>
</organism>
<keyword evidence="2" id="KW-1185">Reference proteome</keyword>
<sequence>MLHLHFGAESYTPDHVLAAVRAAQQAGKPVVYTVHDLENPQLTDQSAHVRMLDAIIPAVDVLVTLTPSARDEIAERWGREAVVIAHPTLLETGAAATGRPRHGRRIGVHLRDLRPNIDAVGVVTTLVRAVAELRAAGGDVVGIVRLNESVRDEDTARILEHLAGDGVEIVRAARLSDDDLAAALADLDACVLPYAHGTHSGWLELCYDLAVPVIGPRGGHFRDQHPSDYTRYDIGDPLSLAAAIEHATLPAWSAPGSTARAAEVAARALDRAVQRIEVRAAHTDLYRELTTHRSAA</sequence>
<dbReference type="EMBL" id="VRSV01000001">
    <property type="protein sequence ID" value="TXK12179.1"/>
    <property type="molecule type" value="Genomic_DNA"/>
</dbReference>
<gene>
    <name evidence="1" type="ORF">FVP77_01420</name>
</gene>
<keyword evidence="1" id="KW-0808">Transferase</keyword>
<comment type="caution">
    <text evidence="1">The sequence shown here is derived from an EMBL/GenBank/DDBJ whole genome shotgun (WGS) entry which is preliminary data.</text>
</comment>
<name>A0A5C8I1I1_9MICO</name>
<evidence type="ECO:0000313" key="2">
    <source>
        <dbReference type="Proteomes" id="UP000321034"/>
    </source>
</evidence>
<accession>A0A5C8I1I1</accession>
<reference evidence="1 2" key="1">
    <citation type="submission" date="2019-08" db="EMBL/GenBank/DDBJ databases">
        <authorList>
            <person name="Dong K."/>
        </authorList>
    </citation>
    <scope>NUCLEOTIDE SEQUENCE [LARGE SCALE GENOMIC DNA]</scope>
    <source>
        <strain evidence="1 2">JCM14558</strain>
    </source>
</reference>
<dbReference type="GO" id="GO:0016740">
    <property type="term" value="F:transferase activity"/>
    <property type="evidence" value="ECO:0007669"/>
    <property type="project" value="UniProtKB-KW"/>
</dbReference>
<dbReference type="Proteomes" id="UP000321034">
    <property type="component" value="Unassembled WGS sequence"/>
</dbReference>
<dbReference type="Gene3D" id="3.40.50.720">
    <property type="entry name" value="NAD(P)-binding Rossmann-like Domain"/>
    <property type="match status" value="1"/>
</dbReference>
<evidence type="ECO:0000313" key="1">
    <source>
        <dbReference type="EMBL" id="TXK12179.1"/>
    </source>
</evidence>
<dbReference type="Gene3D" id="3.40.50.2000">
    <property type="entry name" value="Glycogen Phosphorylase B"/>
    <property type="match status" value="1"/>
</dbReference>